<feature type="transmembrane region" description="Helical" evidence="5">
    <location>
        <begin position="94"/>
        <end position="112"/>
    </location>
</feature>
<protein>
    <submittedName>
        <fullName evidence="7">DUF202 domain-containing protein</fullName>
    </submittedName>
</protein>
<comment type="caution">
    <text evidence="7">The sequence shown here is derived from an EMBL/GenBank/DDBJ whole genome shotgun (WGS) entry which is preliminary data.</text>
</comment>
<dbReference type="AlphaFoldDB" id="A0A7X6KXT8"/>
<dbReference type="InterPro" id="IPR003807">
    <property type="entry name" value="DUF202"/>
</dbReference>
<keyword evidence="4 5" id="KW-0472">Membrane</keyword>
<comment type="subcellular location">
    <subcellularLocation>
        <location evidence="1">Endomembrane system</location>
        <topology evidence="1">Multi-pass membrane protein</topology>
    </subcellularLocation>
</comment>
<gene>
    <name evidence="7" type="ORF">HGA03_15815</name>
</gene>
<dbReference type="GO" id="GO:0012505">
    <property type="term" value="C:endomembrane system"/>
    <property type="evidence" value="ECO:0007669"/>
    <property type="project" value="UniProtKB-SubCell"/>
</dbReference>
<dbReference type="RefSeq" id="WP_168631268.1">
    <property type="nucleotide sequence ID" value="NZ_BONL01000008.1"/>
</dbReference>
<dbReference type="Proteomes" id="UP000581206">
    <property type="component" value="Unassembled WGS sequence"/>
</dbReference>
<evidence type="ECO:0000259" key="6">
    <source>
        <dbReference type="Pfam" id="PF02656"/>
    </source>
</evidence>
<evidence type="ECO:0000256" key="5">
    <source>
        <dbReference type="SAM" id="Phobius"/>
    </source>
</evidence>
<evidence type="ECO:0000313" key="8">
    <source>
        <dbReference type="Proteomes" id="UP000581206"/>
    </source>
</evidence>
<organism evidence="7 8">
    <name type="scientific">Cellulomonas denverensis</name>
    <dbReference type="NCBI Taxonomy" id="264297"/>
    <lineage>
        <taxon>Bacteria</taxon>
        <taxon>Bacillati</taxon>
        <taxon>Actinomycetota</taxon>
        <taxon>Actinomycetes</taxon>
        <taxon>Micrococcales</taxon>
        <taxon>Cellulomonadaceae</taxon>
        <taxon>Cellulomonas</taxon>
    </lineage>
</organism>
<evidence type="ECO:0000256" key="1">
    <source>
        <dbReference type="ARBA" id="ARBA00004127"/>
    </source>
</evidence>
<name>A0A7X6KXT8_9CELL</name>
<keyword evidence="3 5" id="KW-1133">Transmembrane helix</keyword>
<sequence>MTGPAAGDAAPPGVQPERTALAWRRTSLGLATGALAAGKVLEPLTGPAIWLLATAGVLAALALARAGDLRARRWAAVIDREPDRVPGPGGRTPALCAGGALLLGVAALVVVLS</sequence>
<evidence type="ECO:0000256" key="4">
    <source>
        <dbReference type="ARBA" id="ARBA00023136"/>
    </source>
</evidence>
<dbReference type="EMBL" id="JAAXOX010000012">
    <property type="protein sequence ID" value="NKY24137.1"/>
    <property type="molecule type" value="Genomic_DNA"/>
</dbReference>
<feature type="transmembrane region" description="Helical" evidence="5">
    <location>
        <begin position="48"/>
        <end position="64"/>
    </location>
</feature>
<feature type="domain" description="DUF202" evidence="6">
    <location>
        <begin position="13"/>
        <end position="65"/>
    </location>
</feature>
<evidence type="ECO:0000256" key="3">
    <source>
        <dbReference type="ARBA" id="ARBA00022989"/>
    </source>
</evidence>
<keyword evidence="2 5" id="KW-0812">Transmembrane</keyword>
<keyword evidence="8" id="KW-1185">Reference proteome</keyword>
<accession>A0A7X6KXT8</accession>
<evidence type="ECO:0000256" key="2">
    <source>
        <dbReference type="ARBA" id="ARBA00022692"/>
    </source>
</evidence>
<proteinExistence type="predicted"/>
<reference evidence="7 8" key="1">
    <citation type="submission" date="2020-04" db="EMBL/GenBank/DDBJ databases">
        <title>MicrobeNet Type strains.</title>
        <authorList>
            <person name="Nicholson A.C."/>
        </authorList>
    </citation>
    <scope>NUCLEOTIDE SEQUENCE [LARGE SCALE GENOMIC DNA]</scope>
    <source>
        <strain evidence="7 8">ATCC BAA-788</strain>
    </source>
</reference>
<dbReference type="Pfam" id="PF02656">
    <property type="entry name" value="DUF202"/>
    <property type="match status" value="1"/>
</dbReference>
<evidence type="ECO:0000313" key="7">
    <source>
        <dbReference type="EMBL" id="NKY24137.1"/>
    </source>
</evidence>